<accession>W9SRH0</accession>
<organism evidence="1 2">
    <name type="scientific">Morus notabilis</name>
    <dbReference type="NCBI Taxonomy" id="981085"/>
    <lineage>
        <taxon>Eukaryota</taxon>
        <taxon>Viridiplantae</taxon>
        <taxon>Streptophyta</taxon>
        <taxon>Embryophyta</taxon>
        <taxon>Tracheophyta</taxon>
        <taxon>Spermatophyta</taxon>
        <taxon>Magnoliopsida</taxon>
        <taxon>eudicotyledons</taxon>
        <taxon>Gunneridae</taxon>
        <taxon>Pentapetalae</taxon>
        <taxon>rosids</taxon>
        <taxon>fabids</taxon>
        <taxon>Rosales</taxon>
        <taxon>Moraceae</taxon>
        <taxon>Moreae</taxon>
        <taxon>Morus</taxon>
    </lineage>
</organism>
<evidence type="ECO:0000313" key="1">
    <source>
        <dbReference type="EMBL" id="EXC22416.1"/>
    </source>
</evidence>
<proteinExistence type="predicted"/>
<dbReference type="AlphaFoldDB" id="W9SRH0"/>
<keyword evidence="2" id="KW-1185">Reference proteome</keyword>
<evidence type="ECO:0000313" key="2">
    <source>
        <dbReference type="Proteomes" id="UP000030645"/>
    </source>
</evidence>
<reference evidence="2" key="1">
    <citation type="submission" date="2013-01" db="EMBL/GenBank/DDBJ databases">
        <title>Draft Genome Sequence of a Mulberry Tree, Morus notabilis C.K. Schneid.</title>
        <authorList>
            <person name="He N."/>
            <person name="Zhao S."/>
        </authorList>
    </citation>
    <scope>NUCLEOTIDE SEQUENCE</scope>
</reference>
<protein>
    <submittedName>
        <fullName evidence="1">Uncharacterized protein</fullName>
    </submittedName>
</protein>
<dbReference type="Proteomes" id="UP000030645">
    <property type="component" value="Unassembled WGS sequence"/>
</dbReference>
<dbReference type="EMBL" id="KE345969">
    <property type="protein sequence ID" value="EXC22416.1"/>
    <property type="molecule type" value="Genomic_DNA"/>
</dbReference>
<name>W9SRH0_9ROSA</name>
<gene>
    <name evidence="1" type="ORF">L484_007087</name>
</gene>
<sequence>MTRIYRHRQHDANEVEDDKLDTTRYDATSHKSGARPCWEARSMLDRSYCQTSTSSPSVTPM</sequence>